<sequence>MASDDELELLLAFQSVPETPPSSPSRSDTTSPDSRATTPLAVRSALAEVFGYASDDDDHHQKASMEAFREVVKLPPKTAPPCPPQYSYRTSVPNSHPRFRPLDTANHIEVELHSRLRIRNRLVSQSSLNNQLLDLRFVPLQAIKIATMSENISGSWATIGVLAGKGTPKVSSTGQSFTIWKIASLDSTMISVFLFGEAFSHHYKEPAGCILAIFNAKVRRDDKRKELSLNISASDQLLKLGTSVDFSVCKGKRKDGAPCTAVVNRQHGDYCQYHSGAMRQKYRSQRAELKGGNLSTGLSFLQKGRVSQNMCSEENLSTKREKPVRIMSVKGLKNVLSNADKVTTKFQSQGIRFLACLADESKENVKPSSTSKSRSTSESKSNHLTKTEHGLTDLKRKQGITDPGPVQKRKQLEELGRSKSGQNDKLLSSKPLEKRKCKVLSSQPKLIELDLEAQDNHDDDAMVQAMKLFGQGVLVTSNQGNLGFVIALCRADLLLPASKSCICRVALIDLA</sequence>
<comment type="subcellular location">
    <subcellularLocation>
        <location evidence="1">Nucleus</location>
    </subcellularLocation>
</comment>
<dbReference type="Pfam" id="PF09329">
    <property type="entry name" value="zf-primase"/>
    <property type="match status" value="1"/>
</dbReference>
<evidence type="ECO:0000259" key="9">
    <source>
        <dbReference type="Pfam" id="PF09329"/>
    </source>
</evidence>
<dbReference type="GO" id="GO:0006270">
    <property type="term" value="P:DNA replication initiation"/>
    <property type="evidence" value="ECO:0007669"/>
    <property type="project" value="InterPro"/>
</dbReference>
<keyword evidence="12" id="KW-1185">Reference proteome</keyword>
<dbReference type="Gene3D" id="2.40.50.140">
    <property type="entry name" value="Nucleic acid-binding proteins"/>
    <property type="match status" value="1"/>
</dbReference>
<feature type="compositionally biased region" description="Low complexity" evidence="8">
    <location>
        <begin position="24"/>
        <end position="38"/>
    </location>
</feature>
<dbReference type="PANTHER" id="PTHR13454:SF11">
    <property type="entry name" value="PROTEIN MCM10 HOMOLOG"/>
    <property type="match status" value="1"/>
</dbReference>
<dbReference type="InterPro" id="IPR012340">
    <property type="entry name" value="NA-bd_OB-fold"/>
</dbReference>
<evidence type="ECO:0000256" key="7">
    <source>
        <dbReference type="ARBA" id="ARBA00023242"/>
    </source>
</evidence>
<keyword evidence="5" id="KW-0863">Zinc-finger</keyword>
<keyword evidence="3" id="KW-0235">DNA replication</keyword>
<evidence type="ECO:0008006" key="13">
    <source>
        <dbReference type="Google" id="ProtNLM"/>
    </source>
</evidence>
<keyword evidence="7" id="KW-0539">Nucleus</keyword>
<dbReference type="InterPro" id="IPR055065">
    <property type="entry name" value="OB_MCM10"/>
</dbReference>
<evidence type="ECO:0000256" key="3">
    <source>
        <dbReference type="ARBA" id="ARBA00022705"/>
    </source>
</evidence>
<dbReference type="AlphaFoldDB" id="A0A9D4ZR48"/>
<dbReference type="Proteomes" id="UP000886520">
    <property type="component" value="Chromosome 3"/>
</dbReference>
<evidence type="ECO:0000256" key="8">
    <source>
        <dbReference type="SAM" id="MobiDB-lite"/>
    </source>
</evidence>
<feature type="compositionally biased region" description="Basic and acidic residues" evidence="8">
    <location>
        <begin position="375"/>
        <end position="396"/>
    </location>
</feature>
<evidence type="ECO:0000256" key="4">
    <source>
        <dbReference type="ARBA" id="ARBA00022723"/>
    </source>
</evidence>
<dbReference type="InterPro" id="IPR040184">
    <property type="entry name" value="Mcm10"/>
</dbReference>
<accession>A0A9D4ZR48</accession>
<proteinExistence type="inferred from homology"/>
<dbReference type="Pfam" id="PF22379">
    <property type="entry name" value="OB_MCM10"/>
    <property type="match status" value="1"/>
</dbReference>
<dbReference type="GO" id="GO:0003688">
    <property type="term" value="F:DNA replication origin binding"/>
    <property type="evidence" value="ECO:0007669"/>
    <property type="project" value="TreeGrafter"/>
</dbReference>
<evidence type="ECO:0000313" key="12">
    <source>
        <dbReference type="Proteomes" id="UP000886520"/>
    </source>
</evidence>
<feature type="region of interest" description="Disordered" evidence="8">
    <location>
        <begin position="14"/>
        <end position="38"/>
    </location>
</feature>
<name>A0A9D4ZR48_ADICA</name>
<evidence type="ECO:0000256" key="6">
    <source>
        <dbReference type="ARBA" id="ARBA00022833"/>
    </source>
</evidence>
<evidence type="ECO:0000256" key="5">
    <source>
        <dbReference type="ARBA" id="ARBA00022771"/>
    </source>
</evidence>
<dbReference type="GO" id="GO:0043596">
    <property type="term" value="C:nuclear replication fork"/>
    <property type="evidence" value="ECO:0007669"/>
    <property type="project" value="TreeGrafter"/>
</dbReference>
<keyword evidence="6" id="KW-0862">Zinc</keyword>
<keyword evidence="4" id="KW-0479">Metal-binding</keyword>
<feature type="region of interest" description="Disordered" evidence="8">
    <location>
        <begin position="75"/>
        <end position="95"/>
    </location>
</feature>
<dbReference type="OrthoDB" id="273123at2759"/>
<evidence type="ECO:0000256" key="1">
    <source>
        <dbReference type="ARBA" id="ARBA00004123"/>
    </source>
</evidence>
<dbReference type="GO" id="GO:0003697">
    <property type="term" value="F:single-stranded DNA binding"/>
    <property type="evidence" value="ECO:0007669"/>
    <property type="project" value="InterPro"/>
</dbReference>
<gene>
    <name evidence="11" type="ORF">GOP47_0002644</name>
</gene>
<comment type="similarity">
    <text evidence="2">Belongs to the MCM10 family.</text>
</comment>
<organism evidence="11 12">
    <name type="scientific">Adiantum capillus-veneris</name>
    <name type="common">Maidenhair fern</name>
    <dbReference type="NCBI Taxonomy" id="13818"/>
    <lineage>
        <taxon>Eukaryota</taxon>
        <taxon>Viridiplantae</taxon>
        <taxon>Streptophyta</taxon>
        <taxon>Embryophyta</taxon>
        <taxon>Tracheophyta</taxon>
        <taxon>Polypodiopsida</taxon>
        <taxon>Polypodiidae</taxon>
        <taxon>Polypodiales</taxon>
        <taxon>Pteridineae</taxon>
        <taxon>Pteridaceae</taxon>
        <taxon>Vittarioideae</taxon>
        <taxon>Adiantum</taxon>
    </lineage>
</organism>
<comment type="caution">
    <text evidence="11">The sequence shown here is derived from an EMBL/GenBank/DDBJ whole genome shotgun (WGS) entry which is preliminary data.</text>
</comment>
<feature type="region of interest" description="Disordered" evidence="8">
    <location>
        <begin position="362"/>
        <end position="427"/>
    </location>
</feature>
<dbReference type="EMBL" id="JABFUD020000002">
    <property type="protein sequence ID" value="KAI5082901.1"/>
    <property type="molecule type" value="Genomic_DNA"/>
</dbReference>
<evidence type="ECO:0000313" key="11">
    <source>
        <dbReference type="EMBL" id="KAI5082901.1"/>
    </source>
</evidence>
<reference evidence="11" key="1">
    <citation type="submission" date="2021-01" db="EMBL/GenBank/DDBJ databases">
        <title>Adiantum capillus-veneris genome.</title>
        <authorList>
            <person name="Fang Y."/>
            <person name="Liao Q."/>
        </authorList>
    </citation>
    <scope>NUCLEOTIDE SEQUENCE</scope>
    <source>
        <strain evidence="11">H3</strain>
        <tissue evidence="11">Leaf</tissue>
    </source>
</reference>
<feature type="domain" description="MCM10 OB-fold" evidence="10">
    <location>
        <begin position="113"/>
        <end position="238"/>
    </location>
</feature>
<dbReference type="PANTHER" id="PTHR13454">
    <property type="entry name" value="PROTEIN MCM10 HOMOLOG"/>
    <property type="match status" value="1"/>
</dbReference>
<evidence type="ECO:0000259" key="10">
    <source>
        <dbReference type="Pfam" id="PF22379"/>
    </source>
</evidence>
<feature type="domain" description="Zinc finger Mcm10/DnaG-type" evidence="9">
    <location>
        <begin position="241"/>
        <end position="286"/>
    </location>
</feature>
<dbReference type="GO" id="GO:0008270">
    <property type="term" value="F:zinc ion binding"/>
    <property type="evidence" value="ECO:0007669"/>
    <property type="project" value="UniProtKB-KW"/>
</dbReference>
<protein>
    <recommendedName>
        <fullName evidence="13">Zinc finger Mcm10/DnaG-type domain-containing protein</fullName>
    </recommendedName>
</protein>
<evidence type="ECO:0000256" key="2">
    <source>
        <dbReference type="ARBA" id="ARBA00009679"/>
    </source>
</evidence>
<dbReference type="InterPro" id="IPR015408">
    <property type="entry name" value="Znf_Mcm10/DnaG"/>
</dbReference>